<feature type="domain" description="MD-2-related lipid-recognition" evidence="4">
    <location>
        <begin position="64"/>
        <end position="187"/>
    </location>
</feature>
<dbReference type="Pfam" id="PF02221">
    <property type="entry name" value="E1_DerP2_DerF2"/>
    <property type="match status" value="1"/>
</dbReference>
<evidence type="ECO:0000256" key="1">
    <source>
        <dbReference type="ARBA" id="ARBA00004613"/>
    </source>
</evidence>
<dbReference type="RefSeq" id="XP_047739389.1">
    <property type="nucleotide sequence ID" value="XM_047883433.1"/>
</dbReference>
<dbReference type="InterPro" id="IPR014756">
    <property type="entry name" value="Ig_E-set"/>
</dbReference>
<dbReference type="GO" id="GO:0032934">
    <property type="term" value="F:sterol binding"/>
    <property type="evidence" value="ECO:0007669"/>
    <property type="project" value="InterPro"/>
</dbReference>
<dbReference type="PANTHER" id="PTHR11306:SF68">
    <property type="entry name" value="NPC INTRACELLULAR CHOLESTEROL TRANSPORTER 2"/>
    <property type="match status" value="1"/>
</dbReference>
<evidence type="ECO:0000313" key="5">
    <source>
        <dbReference type="Proteomes" id="UP000694843"/>
    </source>
</evidence>
<accession>A0A979FQK4</accession>
<dbReference type="InterPro" id="IPR039670">
    <property type="entry name" value="NPC2-like"/>
</dbReference>
<dbReference type="Proteomes" id="UP000694843">
    <property type="component" value="Unplaced"/>
</dbReference>
<dbReference type="GO" id="GO:0015918">
    <property type="term" value="P:sterol transport"/>
    <property type="evidence" value="ECO:0007669"/>
    <property type="project" value="InterPro"/>
</dbReference>
<reference evidence="6" key="1">
    <citation type="submission" date="2025-08" db="UniProtKB">
        <authorList>
            <consortium name="RefSeq"/>
        </authorList>
    </citation>
    <scope>IDENTIFICATION</scope>
    <source>
        <tissue evidence="6">Whole organism</tissue>
    </source>
</reference>
<gene>
    <name evidence="6" type="primary">LOC108671538</name>
</gene>
<proteinExistence type="inferred from homology"/>
<comment type="subcellular location">
    <subcellularLocation>
        <location evidence="1">Secreted</location>
    </subcellularLocation>
</comment>
<dbReference type="SUPFAM" id="SSF81296">
    <property type="entry name" value="E set domains"/>
    <property type="match status" value="1"/>
</dbReference>
<evidence type="ECO:0000313" key="6">
    <source>
        <dbReference type="RefSeq" id="XP_047739389.1"/>
    </source>
</evidence>
<evidence type="ECO:0000256" key="2">
    <source>
        <dbReference type="ARBA" id="ARBA00006370"/>
    </source>
</evidence>
<keyword evidence="3" id="KW-0964">Secreted</keyword>
<evidence type="ECO:0000259" key="4">
    <source>
        <dbReference type="SMART" id="SM00737"/>
    </source>
</evidence>
<sequence length="190" mass="21195">MKYILCLKHGFYISIRLLLPTNPSNNRFHQKQRSFLFNQTYQSVASMRIVIFLFALSCAAATEYQDCGSAASNVVLGIPNCDVPPCIFQRGDSFNVTLDFYPKNDGTRLTASITALIGPVDVPWPGFDTDACRHLSSSKCPFTASTQLHWGYEVEVLKAYPAISTIVTFKMLNEDISFTEVCVKVPVHLV</sequence>
<dbReference type="KEGG" id="hazt:108671538"/>
<dbReference type="GeneID" id="108671538"/>
<dbReference type="FunFam" id="2.60.40.770:FF:000001">
    <property type="entry name" value="NPC intracellular cholesterol transporter 2"/>
    <property type="match status" value="1"/>
</dbReference>
<dbReference type="AlphaFoldDB" id="A0A979FQK4"/>
<dbReference type="InterPro" id="IPR003172">
    <property type="entry name" value="ML_dom"/>
</dbReference>
<protein>
    <submittedName>
        <fullName evidence="6">NPC intracellular cholesterol transporter 2-like</fullName>
    </submittedName>
</protein>
<name>A0A979FQK4_HYAAZ</name>
<comment type="similarity">
    <text evidence="2">Belongs to the NPC2 family.</text>
</comment>
<dbReference type="SMART" id="SM00737">
    <property type="entry name" value="ML"/>
    <property type="match status" value="1"/>
</dbReference>
<dbReference type="OMA" id="ASMRIVI"/>
<keyword evidence="5" id="KW-1185">Reference proteome</keyword>
<dbReference type="PANTHER" id="PTHR11306">
    <property type="entry name" value="NIEMANN PICK TYPE C2 PROTEIN NPC2-RELATED"/>
    <property type="match status" value="1"/>
</dbReference>
<organism evidence="5 6">
    <name type="scientific">Hyalella azteca</name>
    <name type="common">Amphipod</name>
    <dbReference type="NCBI Taxonomy" id="294128"/>
    <lineage>
        <taxon>Eukaryota</taxon>
        <taxon>Metazoa</taxon>
        <taxon>Ecdysozoa</taxon>
        <taxon>Arthropoda</taxon>
        <taxon>Crustacea</taxon>
        <taxon>Multicrustacea</taxon>
        <taxon>Malacostraca</taxon>
        <taxon>Eumalacostraca</taxon>
        <taxon>Peracarida</taxon>
        <taxon>Amphipoda</taxon>
        <taxon>Senticaudata</taxon>
        <taxon>Talitrida</taxon>
        <taxon>Talitroidea</taxon>
        <taxon>Hyalellidae</taxon>
        <taxon>Hyalella</taxon>
    </lineage>
</organism>
<dbReference type="GO" id="GO:0005576">
    <property type="term" value="C:extracellular region"/>
    <property type="evidence" value="ECO:0007669"/>
    <property type="project" value="UniProtKB-SubCell"/>
</dbReference>
<dbReference type="Gene3D" id="2.60.40.770">
    <property type="match status" value="1"/>
</dbReference>
<evidence type="ECO:0000256" key="3">
    <source>
        <dbReference type="ARBA" id="ARBA00022525"/>
    </source>
</evidence>
<dbReference type="OrthoDB" id="6332846at2759"/>